<gene>
    <name evidence="1" type="ORF">CEURO_LOCUS6500</name>
</gene>
<sequence length="159" mass="17728">MFHEIDMCSVGCVHLGFCFLCYQNFELDYLIDGAPPAPRLPSSAPLSPMYEDVELGWSFESVDENSDGVAVSCFVRQCQNSFYTFHGTDMRTVGCVHLGFCILCYQKVELDYLIDGAPPTHRLPSLVPLSPMYEDPELGWALNPLVMLQVTPQGCPPLI</sequence>
<dbReference type="EMBL" id="CAMAPE010000010">
    <property type="protein sequence ID" value="CAH9077919.1"/>
    <property type="molecule type" value="Genomic_DNA"/>
</dbReference>
<name>A0A9P0YV21_CUSEU</name>
<evidence type="ECO:0000313" key="1">
    <source>
        <dbReference type="EMBL" id="CAH9077919.1"/>
    </source>
</evidence>
<dbReference type="AlphaFoldDB" id="A0A9P0YV21"/>
<reference evidence="1" key="1">
    <citation type="submission" date="2022-07" db="EMBL/GenBank/DDBJ databases">
        <authorList>
            <person name="Macas J."/>
            <person name="Novak P."/>
            <person name="Neumann P."/>
        </authorList>
    </citation>
    <scope>NUCLEOTIDE SEQUENCE</scope>
</reference>
<comment type="caution">
    <text evidence="1">The sequence shown here is derived from an EMBL/GenBank/DDBJ whole genome shotgun (WGS) entry which is preliminary data.</text>
</comment>
<keyword evidence="2" id="KW-1185">Reference proteome</keyword>
<protein>
    <submittedName>
        <fullName evidence="1">Uncharacterized protein</fullName>
    </submittedName>
</protein>
<evidence type="ECO:0000313" key="2">
    <source>
        <dbReference type="Proteomes" id="UP001152484"/>
    </source>
</evidence>
<accession>A0A9P0YV21</accession>
<organism evidence="1 2">
    <name type="scientific">Cuscuta europaea</name>
    <name type="common">European dodder</name>
    <dbReference type="NCBI Taxonomy" id="41803"/>
    <lineage>
        <taxon>Eukaryota</taxon>
        <taxon>Viridiplantae</taxon>
        <taxon>Streptophyta</taxon>
        <taxon>Embryophyta</taxon>
        <taxon>Tracheophyta</taxon>
        <taxon>Spermatophyta</taxon>
        <taxon>Magnoliopsida</taxon>
        <taxon>eudicotyledons</taxon>
        <taxon>Gunneridae</taxon>
        <taxon>Pentapetalae</taxon>
        <taxon>asterids</taxon>
        <taxon>lamiids</taxon>
        <taxon>Solanales</taxon>
        <taxon>Convolvulaceae</taxon>
        <taxon>Cuscuteae</taxon>
        <taxon>Cuscuta</taxon>
        <taxon>Cuscuta subgen. Cuscuta</taxon>
    </lineage>
</organism>
<dbReference type="OrthoDB" id="1321302at2759"/>
<proteinExistence type="predicted"/>
<dbReference type="Proteomes" id="UP001152484">
    <property type="component" value="Unassembled WGS sequence"/>
</dbReference>